<dbReference type="WBParaSite" id="JU765_v2.g6162.t1">
    <property type="protein sequence ID" value="JU765_v2.g6162.t1"/>
    <property type="gene ID" value="JU765_v2.g6162"/>
</dbReference>
<organism evidence="1 2">
    <name type="scientific">Panagrolaimus sp. JU765</name>
    <dbReference type="NCBI Taxonomy" id="591449"/>
    <lineage>
        <taxon>Eukaryota</taxon>
        <taxon>Metazoa</taxon>
        <taxon>Ecdysozoa</taxon>
        <taxon>Nematoda</taxon>
        <taxon>Chromadorea</taxon>
        <taxon>Rhabditida</taxon>
        <taxon>Tylenchina</taxon>
        <taxon>Panagrolaimomorpha</taxon>
        <taxon>Panagrolaimoidea</taxon>
        <taxon>Panagrolaimidae</taxon>
        <taxon>Panagrolaimus</taxon>
    </lineage>
</organism>
<protein>
    <submittedName>
        <fullName evidence="2">Histone-lysine N-methyltransferase</fullName>
    </submittedName>
</protein>
<reference evidence="2" key="1">
    <citation type="submission" date="2022-11" db="UniProtKB">
        <authorList>
            <consortium name="WormBaseParasite"/>
        </authorList>
    </citation>
    <scope>IDENTIFICATION</scope>
</reference>
<dbReference type="Proteomes" id="UP000887576">
    <property type="component" value="Unplaced"/>
</dbReference>
<accession>A0AC34RE75</accession>
<name>A0AC34RE75_9BILA</name>
<sequence length="2360" mass="267102">MVGEFPIRPSGQNPSQTKFSSSKEKGRRLESITARLQPSAHLLCSTSCLTKDNIYLCAICRKHSVVPGTSLQLEDDQFTDQDFSEQSLKRKQSQNGGINCSTSYSIQGLTASTSTVHPLTATSLISVLQSKKLATVFNTNQKYCNPPVINTDIDFTEVPAQFPTGSSFTSSVDEELSLLNSENPSVASSPSVSGFANSNRESPMNEIQGSDPDDSRPSSSRRKDNGSKSRSITVKENKRPAPRQSAMKTRSGGKPSGVSYAHLGKLNSDRRKPNVKGKGKSNQPRSRKPRNNRLSYLQTIAMNARRESEEVDPDEPKTRQLDDNDYIRTAIVSRLDNVYVCTAPMCLICGGIGRDSEATMMSCMSCCQTYHSYCVNMHDKLNKAMIKRGWRCLQCTVCEACGDGADESNLLLCDECDVAFHTYCLEPKLDRIPTGSWRCHWCATCRRCNKQVQAGLDLQQSDGLCESCHSLKRCPKCCRRYQSGELMIKCQHCEKWLHGACEDLLTEEQLETAYENAFRCSLCRPRANAEFQELISQSVIIDNVMVNKTALEMLKCGRSGSSVGLGDITGSFRSQSLDQNVDNDDYPMDDNEFSGSRGRGRISGPGRRPPKLGIGGFVVKNRNRVMQSIEEEQAAAEKEEQEEKANLTGKQRRRPRKPRRHQLEDAYPANIQQAFWGIDGVDGKTVVEMHITEPVLEDSQQYVKEHKKVSQVFELSDEAADKLRSLQADDMLGDVLGDNLDIDNIENFDFSEFFGDDEDFDDDFTNDTTQDQTMDNNEVEQEPRKIELMSDRHRMESQRTQSHHGTEREERGNQSSERWAEDEPLGDKATKAAVLYANMEYPQLKTEYPNWVDRAKQIHRIWRNLAAERRLEYVQKARDNRANRARVPKRRFATKPSQPRPESANPGPSSANSNAEHVEEQKVNKPPESNGNHQPQNPPQNFVHMNGTTMNNPNHQNIGLAPQLPNPQPGPSQVIVHHYNQPQAAPPAIISDSRTNGGVLVRDIGPANQGTVNTRREVTSEIAERFLTLSKKQNELKQRHEELDVIIAQCRRSKKSLTAKKRTLNKNCELDANGERIIHELSEIDQAKFDEATRKMQDCSKNIELVKKEEKEIKSRLDDLETQYGIISVTAVPTDSIVYNQPGNPVVAIRGSPAIGNGQPLIIRAPSETRSPVSLGNSPRINFATRNIPPAYPAPNVFISTNGTLQRTDSISSLPESGTPPVRSGSSMSNDFNSQQKIPRGRKRRKPDAIRVRSAFLGGIPFAAMKDDNERQAYEVLDGILSDLAGMETNTMEPDVRRLLNTHAPLDNHSYSVSPTLEVPKKKKRTMAKKGPALNDSCELENFIDKIHATLSACPPIPAAALNPLPSYDPIAYIAPGTTKLPDNGVDVMVEGNQFGLVSLTFMPDFYEQFVDYCKPNPPKPDLPISCAELYSTIHFDVLFTEPESPKEQESEKIFTEHDNEPYYDLHFNNEVPRDDFDQLNIDRIKEREGIEPQISISFRYAESDSFFCDPPKTAWENIPIYDDEIEIDLVVDYPEGMQTDDVITQIANILKPEGNMNEEKDIVLETASLSSPIPNSCPDLEDDIPECCGCHTPLIDADYYEHEIEGSFSERYCSEQCFIEHENQDECFEPKVEEQLTVDTTEKEVVPPLPSPDENEEDIDLNAADKLVLLESLRQSRELEYTVAELPQPVEATVEVTPGGTRTFKFRGQGWMACTDKLIYSFKTPPEDNKIAIKDHCGNWMQLVNKDTRKCAFCNEMGDGLPSMTGRLLNVDANEWVHVNCAIWSAEVHESECGGLNNVQNAIKQARLTKCLVCLRPGASLKCFKLECSNSWYHLPCALRHACKFMKDMNFQTMVCANHGVNINPDVRIEELDALRRIYIEREENGLLSKIFNNSFSCEMMMRIGSLVFYHIGQLLPDQMKSFHNSNFIFPVGYKVVRIFWHPKDVERRIGFECTIEDNNNVPQFRVAFEDKEIRESSPNAAWTRILNALQQTREKNGNVLRFFANQLNGETLFGFHEIPITKMIESLPGIDQLHTYEFKHGGAPLMEVPLAINPTGCARTEPCFRTLIKSKKTLASPLKHEERPASSQSFTSSKRRRRKPVNELANHYDQDTLRLLKASGISEEMLVSGLPRYETNSGNNAQIYSRYKQMKAEWKSYVTLGRSRIAGFGLFAKRDLCMNQMIIEYCGEIIRSEICEIREKQYAQKNTGIYMFRIDSEYVIDATRAGNMARYINHSCDPNCFTQIVNVDNTKKIVIFANRPIKAGEELCYDYQFEFEDSKDKIPYVHVFFRFPIYHVFILRSIPKLHFCRSLSERLHNLPLFLLLNFTQDHNLTHNFEIFLSQIKKELPRKIFLKEKKT</sequence>
<evidence type="ECO:0000313" key="1">
    <source>
        <dbReference type="Proteomes" id="UP000887576"/>
    </source>
</evidence>
<proteinExistence type="predicted"/>
<evidence type="ECO:0000313" key="2">
    <source>
        <dbReference type="WBParaSite" id="JU765_v2.g6162.t1"/>
    </source>
</evidence>